<comment type="caution">
    <text evidence="1">The sequence shown here is derived from an EMBL/GenBank/DDBJ whole genome shotgun (WGS) entry which is preliminary data.</text>
</comment>
<name>A0ACB9RLU0_9MYRT</name>
<dbReference type="EMBL" id="CM042882">
    <property type="protein sequence ID" value="KAI4380086.1"/>
    <property type="molecule type" value="Genomic_DNA"/>
</dbReference>
<evidence type="ECO:0000313" key="2">
    <source>
        <dbReference type="Proteomes" id="UP001057402"/>
    </source>
</evidence>
<proteinExistence type="predicted"/>
<gene>
    <name evidence="1" type="ORF">MLD38_006312</name>
</gene>
<accession>A0ACB9RLU0</accession>
<keyword evidence="2" id="KW-1185">Reference proteome</keyword>
<reference evidence="2" key="1">
    <citation type="journal article" date="2023" name="Front. Plant Sci.">
        <title>Chromosomal-level genome assembly of Melastoma candidum provides insights into trichome evolution.</title>
        <authorList>
            <person name="Zhong Y."/>
            <person name="Wu W."/>
            <person name="Sun C."/>
            <person name="Zou P."/>
            <person name="Liu Y."/>
            <person name="Dai S."/>
            <person name="Zhou R."/>
        </authorList>
    </citation>
    <scope>NUCLEOTIDE SEQUENCE [LARGE SCALE GENOMIC DNA]</scope>
</reference>
<dbReference type="Proteomes" id="UP001057402">
    <property type="component" value="Chromosome 3"/>
</dbReference>
<evidence type="ECO:0000313" key="1">
    <source>
        <dbReference type="EMBL" id="KAI4380086.1"/>
    </source>
</evidence>
<sequence>MELASEKKYKRLVKLGYKQSTTILEHISLDDSLELSQDADSQLVSRENTTAANCSEDSLKVIGKAKKQTDEILKTSQHPQWSLGSLLGDHLLEIPRIRIWITGLSNRCWIDIQHVPEKNWFLQLGRVALLVAQVLIDLQKIVFGSHLCLGDKNDRGGTFCCIRCSNVSITRFLHLRRSHLQRERAFLESANNQSAKGCRA</sequence>
<protein>
    <submittedName>
        <fullName evidence="1">Uncharacterized protein</fullName>
    </submittedName>
</protein>
<organism evidence="1 2">
    <name type="scientific">Melastoma candidum</name>
    <dbReference type="NCBI Taxonomy" id="119954"/>
    <lineage>
        <taxon>Eukaryota</taxon>
        <taxon>Viridiplantae</taxon>
        <taxon>Streptophyta</taxon>
        <taxon>Embryophyta</taxon>
        <taxon>Tracheophyta</taxon>
        <taxon>Spermatophyta</taxon>
        <taxon>Magnoliopsida</taxon>
        <taxon>eudicotyledons</taxon>
        <taxon>Gunneridae</taxon>
        <taxon>Pentapetalae</taxon>
        <taxon>rosids</taxon>
        <taxon>malvids</taxon>
        <taxon>Myrtales</taxon>
        <taxon>Melastomataceae</taxon>
        <taxon>Melastomatoideae</taxon>
        <taxon>Melastomateae</taxon>
        <taxon>Melastoma</taxon>
    </lineage>
</organism>